<evidence type="ECO:0000313" key="4">
    <source>
        <dbReference type="EMBL" id="CAL18043.1"/>
    </source>
</evidence>
<evidence type="ECO:0000259" key="3">
    <source>
        <dbReference type="Pfam" id="PF13205"/>
    </source>
</evidence>
<dbReference type="InterPro" id="IPR032812">
    <property type="entry name" value="SbsA_Ig"/>
</dbReference>
<feature type="domain" description="SbsA Ig-like" evidence="3">
    <location>
        <begin position="35"/>
        <end position="126"/>
    </location>
</feature>
<organism evidence="4 5">
    <name type="scientific">Alcanivorax borkumensis (strain ATCC 700651 / DSM 11573 / NCIMB 13689 / SK2)</name>
    <dbReference type="NCBI Taxonomy" id="393595"/>
    <lineage>
        <taxon>Bacteria</taxon>
        <taxon>Pseudomonadati</taxon>
        <taxon>Pseudomonadota</taxon>
        <taxon>Gammaproteobacteria</taxon>
        <taxon>Oceanospirillales</taxon>
        <taxon>Alcanivoracaceae</taxon>
        <taxon>Alcanivorax</taxon>
    </lineage>
</organism>
<feature type="chain" id="PRO_5004178811" description="SbsA Ig-like domain-containing protein" evidence="2">
    <location>
        <begin position="19"/>
        <end position="986"/>
    </location>
</feature>
<dbReference type="OrthoDB" id="6716594at2"/>
<dbReference type="InterPro" id="IPR014755">
    <property type="entry name" value="Cu-Rt/internalin_Ig-like"/>
</dbReference>
<evidence type="ECO:0000256" key="1">
    <source>
        <dbReference type="ARBA" id="ARBA00022729"/>
    </source>
</evidence>
<dbReference type="RefSeq" id="WP_011589866.1">
    <property type="nucleotide sequence ID" value="NC_008260.1"/>
</dbReference>
<dbReference type="Gene3D" id="2.60.40.1220">
    <property type="match status" value="2"/>
</dbReference>
<dbReference type="eggNOG" id="ENOG502ZEE0">
    <property type="taxonomic scope" value="Bacteria"/>
</dbReference>
<dbReference type="Pfam" id="PF13205">
    <property type="entry name" value="Big_5"/>
    <property type="match status" value="3"/>
</dbReference>
<dbReference type="KEGG" id="abo:ABO_2595"/>
<accession>Q0VLA5</accession>
<feature type="domain" description="SbsA Ig-like" evidence="3">
    <location>
        <begin position="454"/>
        <end position="555"/>
    </location>
</feature>
<proteinExistence type="predicted"/>
<keyword evidence="1 2" id="KW-0732">Signal</keyword>
<dbReference type="Proteomes" id="UP000008871">
    <property type="component" value="Chromosome"/>
</dbReference>
<keyword evidence="5" id="KW-1185">Reference proteome</keyword>
<protein>
    <recommendedName>
        <fullName evidence="3">SbsA Ig-like domain-containing protein</fullName>
    </recommendedName>
</protein>
<dbReference type="HOGENOM" id="CLU_278074_0_0_6"/>
<gene>
    <name evidence="4" type="ordered locus">ABO_2595</name>
</gene>
<name>Q0VLA5_ALCBS</name>
<reference evidence="4 5" key="1">
    <citation type="journal article" date="2006" name="Nat. Biotechnol.">
        <title>Genome sequence of the ubiquitous hydrocarbon-degrading marine bacterium Alcanivorax borkumensis.</title>
        <authorList>
            <person name="Schneiker S."/>
            <person name="Martins dos Santos V.A.P."/>
            <person name="Bartels D."/>
            <person name="Bekel T."/>
            <person name="Brecht M."/>
            <person name="Buhrmester J."/>
            <person name="Chernikova T.N."/>
            <person name="Denaro R."/>
            <person name="Ferrer M."/>
            <person name="Gertler C."/>
            <person name="Goesmann A."/>
            <person name="Golyshina O.V."/>
            <person name="Kaminski F."/>
            <person name="Khachane A.N."/>
            <person name="Lang S."/>
            <person name="Linke B."/>
            <person name="McHardy A.C."/>
            <person name="Meyer F."/>
            <person name="Nechitaylo T."/>
            <person name="Puehler A."/>
            <person name="Regenhardt D."/>
            <person name="Rupp O."/>
            <person name="Sabirova J.S."/>
            <person name="Selbitschka W."/>
            <person name="Yakimov M.M."/>
            <person name="Timmis K.N."/>
            <person name="Vorhoelter F.-J."/>
            <person name="Weidner S."/>
            <person name="Kaiser O."/>
            <person name="Golyshin P.N."/>
        </authorList>
    </citation>
    <scope>NUCLEOTIDE SEQUENCE [LARGE SCALE GENOMIC DNA]</scope>
    <source>
        <strain evidence="5">ATCC 700651 / DSM 11573 / NCIMB 13689 / SK2</strain>
    </source>
</reference>
<evidence type="ECO:0000256" key="2">
    <source>
        <dbReference type="SAM" id="SignalP"/>
    </source>
</evidence>
<sequence>MMRISILFAAALVLIACGDSGSKRTVDYSGNTSGQVFYSYPADGQTQVSVHAPVVVQFSEARNIAPANITLAGPDGPVEVDVTEADEWRSVIVTPREALAFNSEYTLSVNGVSLTGLEDGTLSFTTASAQEGPHVEQVLSDELVISRRMPFGDDQPFMDFSTIHLQFSQPLDRTTVDNTTVSLKDARGNRVAATLLVDGTRVTLDPKNDLTPGSEYTLQLDGALTSETGVAYSGENSITLIPQDSAPRETLVLEVMAADPTKECNASGVMLSPLSGDPINCVPLISKLLGDDTSAKLSGDVFAELGFIPNYPDAAPLRIRKGSVLKGESLDVLIVGELPASFDSGEVTVSFLSDASGYLSVAPYSTAHEAPRRVQLTLDLAFSTADSRANGAFTQTLLQVELVGRAIVVDGRMVIDALGVVEPDVLGLETAFGVLSFHMESYQDQVNAPEPEVDITGPGLQSWQPGDYVDRFRPGDPVVLNFDEIPNQDTIIPGTTVRLTQQGAQVPFQWRLDGASLVLTPDAPLEFGADYQVVFTDGIQDLSGNPANPRTLDFTMVDATTTSGARTPYTTTVYPGFPCAINPGSENLANGIQGQCVSAYQDDVGDFLPVPPLPANRSIEVQFSRNIDPDSMKLGSACGQGSVRVEKIDTAGNCLDVVPAHLTLETRKLTITPQQPWEDGTLYRYVLASHERAGCAGDVICSQDNMPLQTAQLLGPDADEGGPNMAIAFTGAPPSDNVLLPLRNLPKSDVNANFELEDTELKATEEPPGSGLYPSPTNAAKLAVTDVGGLVTAANIGCNINDTCPADKFTYLNGGIIADIAGWDEAEQALKVILYPPVLMTTNTSVYAQIAGLVSPNVPTEPLVMRGRYEEDESGNRTQPLIGWIRYDEEEDQLMFELTLDLLLDAPEMEAPLGLPFNLHGYPMDDLQLLGPVDFLADGRLVISLLSMADQNIDVRIGGPVATIDLQLPTGGVNLTFQSGSIKKPQ</sequence>
<feature type="signal peptide" evidence="2">
    <location>
        <begin position="1"/>
        <end position="18"/>
    </location>
</feature>
<dbReference type="PROSITE" id="PS51257">
    <property type="entry name" value="PROKAR_LIPOPROTEIN"/>
    <property type="match status" value="1"/>
</dbReference>
<evidence type="ECO:0000313" key="5">
    <source>
        <dbReference type="Proteomes" id="UP000008871"/>
    </source>
</evidence>
<dbReference type="AlphaFoldDB" id="Q0VLA5"/>
<feature type="domain" description="SbsA Ig-like" evidence="3">
    <location>
        <begin position="161"/>
        <end position="233"/>
    </location>
</feature>
<dbReference type="EMBL" id="AM286690">
    <property type="protein sequence ID" value="CAL18043.1"/>
    <property type="molecule type" value="Genomic_DNA"/>
</dbReference>